<keyword evidence="2" id="KW-0808">Transferase</keyword>
<comment type="caution">
    <text evidence="2">The sequence shown here is derived from an EMBL/GenBank/DDBJ whole genome shotgun (WGS) entry which is preliminary data.</text>
</comment>
<dbReference type="SUPFAM" id="SSF55729">
    <property type="entry name" value="Acyl-CoA N-acyltransferases (Nat)"/>
    <property type="match status" value="1"/>
</dbReference>
<dbReference type="CDD" id="cd04301">
    <property type="entry name" value="NAT_SF"/>
    <property type="match status" value="1"/>
</dbReference>
<dbReference type="Gene3D" id="3.40.630.30">
    <property type="match status" value="1"/>
</dbReference>
<dbReference type="RefSeq" id="WP_004025128.1">
    <property type="nucleotide sequence ID" value="NZ_AWQU01000060.1"/>
</dbReference>
<protein>
    <submittedName>
        <fullName evidence="2">Acetyltransferase, GNAT family</fullName>
    </submittedName>
</protein>
<keyword evidence="3" id="KW-1185">Reference proteome</keyword>
<dbReference type="AlphaFoldDB" id="A0A084U4D4"/>
<gene>
    <name evidence="2" type="ORF">P271_682</name>
</gene>
<evidence type="ECO:0000259" key="1">
    <source>
        <dbReference type="Pfam" id="PF00583"/>
    </source>
</evidence>
<dbReference type="InterPro" id="IPR016181">
    <property type="entry name" value="Acyl_CoA_acyltransferase"/>
</dbReference>
<dbReference type="InterPro" id="IPR000182">
    <property type="entry name" value="GNAT_dom"/>
</dbReference>
<dbReference type="GO" id="GO:0016747">
    <property type="term" value="F:acyltransferase activity, transferring groups other than amino-acyl groups"/>
    <property type="evidence" value="ECO:0007669"/>
    <property type="project" value="InterPro"/>
</dbReference>
<evidence type="ECO:0000313" key="3">
    <source>
        <dbReference type="Proteomes" id="UP000028523"/>
    </source>
</evidence>
<sequence length="276" mass="31883">MILRNFKLDDLSKLVKHSSNILNYDSIAPTSKEFNELISQYSLNNIIDKANYGIVLEENDDIVGVLLARINDGSKNLISDKNLHLIDCSKIINEIESKKFTEKELALYRLEIKTIETYKKILDDVSRVVGFSSELLFFSVLPSHQKRGLSKLLFNKFLKHLRSKQLHKFYLYTTSLCSYNYYEHIKMSCLRTDMITKSDSDVTLVQLLKDKLPIIGMIFHSDVKNFDIDTNAPIKDPVIDEILVNNKEESNNVIVNTFKNVGVFFKNIMNMKNSKK</sequence>
<feature type="domain" description="N-acetyltransferase" evidence="1">
    <location>
        <begin position="133"/>
        <end position="174"/>
    </location>
</feature>
<dbReference type="EMBL" id="AWQU01000060">
    <property type="protein sequence ID" value="KFB07820.1"/>
    <property type="molecule type" value="Genomic_DNA"/>
</dbReference>
<name>A0A084U4D4_MALIO</name>
<dbReference type="Proteomes" id="UP000028523">
    <property type="component" value="Unassembled WGS sequence"/>
</dbReference>
<dbReference type="Pfam" id="PF00583">
    <property type="entry name" value="Acetyltransf_1"/>
    <property type="match status" value="1"/>
</dbReference>
<reference evidence="2 3" key="1">
    <citation type="journal article" date="2014" name="PLoS ONE">
        <title>Reduction of Hydrogen Peroxide Accumulation and Toxicity by a Catalase from Mycoplasma iowae.</title>
        <authorList>
            <person name="Pritchard R.E."/>
            <person name="Prassinos A.J."/>
            <person name="Osborne J.D."/>
            <person name="Raviv Z."/>
            <person name="Balish M.F."/>
        </authorList>
    </citation>
    <scope>NUCLEOTIDE SEQUENCE [LARGE SCALE GENOMIC DNA]</scope>
    <source>
        <strain evidence="2 3">DK-CPA</strain>
    </source>
</reference>
<evidence type="ECO:0000313" key="2">
    <source>
        <dbReference type="EMBL" id="KFB07820.1"/>
    </source>
</evidence>
<accession>A0A084U4D4</accession>
<organism evidence="2 3">
    <name type="scientific">Malacoplasma iowae DK-CPA</name>
    <dbReference type="NCBI Taxonomy" id="1394179"/>
    <lineage>
        <taxon>Bacteria</taxon>
        <taxon>Bacillati</taxon>
        <taxon>Mycoplasmatota</taxon>
        <taxon>Mycoplasmoidales</taxon>
        <taxon>Mycoplasmoidaceae</taxon>
        <taxon>Malacoplasma</taxon>
    </lineage>
</organism>
<proteinExistence type="predicted"/>